<accession>A0AAD6QRN8</accession>
<dbReference type="AlphaFoldDB" id="A0AAD6QRN8"/>
<evidence type="ECO:0000313" key="1">
    <source>
        <dbReference type="EMBL" id="KAJ6994955.1"/>
    </source>
</evidence>
<gene>
    <name evidence="1" type="ORF">NC653_017668</name>
</gene>
<comment type="caution">
    <text evidence="1">The sequence shown here is derived from an EMBL/GenBank/DDBJ whole genome shotgun (WGS) entry which is preliminary data.</text>
</comment>
<evidence type="ECO:0000313" key="2">
    <source>
        <dbReference type="Proteomes" id="UP001164929"/>
    </source>
</evidence>
<dbReference type="EMBL" id="JAQIZT010000006">
    <property type="protein sequence ID" value="KAJ6994955.1"/>
    <property type="molecule type" value="Genomic_DNA"/>
</dbReference>
<name>A0AAD6QRN8_9ROSI</name>
<proteinExistence type="predicted"/>
<sequence length="59" mass="6850">MLPDFSELTKKIVGMNVQATFDVFAFQACRQNYCYKRLGFCICASRAGYGIDRFLYLHQ</sequence>
<dbReference type="Proteomes" id="UP001164929">
    <property type="component" value="Chromosome 6"/>
</dbReference>
<organism evidence="1 2">
    <name type="scientific">Populus alba x Populus x berolinensis</name>
    <dbReference type="NCBI Taxonomy" id="444605"/>
    <lineage>
        <taxon>Eukaryota</taxon>
        <taxon>Viridiplantae</taxon>
        <taxon>Streptophyta</taxon>
        <taxon>Embryophyta</taxon>
        <taxon>Tracheophyta</taxon>
        <taxon>Spermatophyta</taxon>
        <taxon>Magnoliopsida</taxon>
        <taxon>eudicotyledons</taxon>
        <taxon>Gunneridae</taxon>
        <taxon>Pentapetalae</taxon>
        <taxon>rosids</taxon>
        <taxon>fabids</taxon>
        <taxon>Malpighiales</taxon>
        <taxon>Salicaceae</taxon>
        <taxon>Saliceae</taxon>
        <taxon>Populus</taxon>
    </lineage>
</organism>
<protein>
    <submittedName>
        <fullName evidence="1">Uncharacterized protein</fullName>
    </submittedName>
</protein>
<reference evidence="1" key="1">
    <citation type="journal article" date="2023" name="Mol. Ecol. Resour.">
        <title>Chromosome-level genome assembly of a triploid poplar Populus alba 'Berolinensis'.</title>
        <authorList>
            <person name="Chen S."/>
            <person name="Yu Y."/>
            <person name="Wang X."/>
            <person name="Wang S."/>
            <person name="Zhang T."/>
            <person name="Zhou Y."/>
            <person name="He R."/>
            <person name="Meng N."/>
            <person name="Wang Y."/>
            <person name="Liu W."/>
            <person name="Liu Z."/>
            <person name="Liu J."/>
            <person name="Guo Q."/>
            <person name="Huang H."/>
            <person name="Sederoff R.R."/>
            <person name="Wang G."/>
            <person name="Qu G."/>
            <person name="Chen S."/>
        </authorList>
    </citation>
    <scope>NUCLEOTIDE SEQUENCE</scope>
    <source>
        <strain evidence="1">SC-2020</strain>
    </source>
</reference>
<keyword evidence="2" id="KW-1185">Reference proteome</keyword>